<dbReference type="InterPro" id="IPR000772">
    <property type="entry name" value="Ricin_B_lectin"/>
</dbReference>
<dbReference type="PANTHER" id="PTHR42767:SF1">
    <property type="entry name" value="ENDO-BETA-1,6-GALACTANASE-LIKE DOMAIN-CONTAINING PROTEIN"/>
    <property type="match status" value="1"/>
</dbReference>
<dbReference type="InterPro" id="IPR013780">
    <property type="entry name" value="Glyco_hydro_b"/>
</dbReference>
<dbReference type="InterPro" id="IPR035992">
    <property type="entry name" value="Ricin_B-like_lectins"/>
</dbReference>
<dbReference type="InterPro" id="IPR039514">
    <property type="entry name" value="6GAL-like"/>
</dbReference>
<dbReference type="RefSeq" id="WP_123806971.1">
    <property type="nucleotide sequence ID" value="NZ_CP021023.1"/>
</dbReference>
<keyword evidence="1" id="KW-0732">Signal</keyword>
<dbReference type="Proteomes" id="UP000193334">
    <property type="component" value="Chromosome"/>
</dbReference>
<dbReference type="EC" id="3.4.24.76" evidence="3"/>
<dbReference type="GO" id="GO:0004553">
    <property type="term" value="F:hydrolase activity, hydrolyzing O-glycosyl compounds"/>
    <property type="evidence" value="ECO:0007669"/>
    <property type="project" value="InterPro"/>
</dbReference>
<name>A0A1W6LKX3_9BACT</name>
<dbReference type="PANTHER" id="PTHR42767">
    <property type="entry name" value="ENDO-BETA-1,6-GALACTANASE"/>
    <property type="match status" value="1"/>
</dbReference>
<organism evidence="3 4">
    <name type="scientific">Sedimentisphaera salicampi</name>
    <dbReference type="NCBI Taxonomy" id="1941349"/>
    <lineage>
        <taxon>Bacteria</taxon>
        <taxon>Pseudomonadati</taxon>
        <taxon>Planctomycetota</taxon>
        <taxon>Phycisphaerae</taxon>
        <taxon>Sedimentisphaerales</taxon>
        <taxon>Sedimentisphaeraceae</taxon>
        <taxon>Sedimentisphaera</taxon>
    </lineage>
</organism>
<dbReference type="CDD" id="cd00161">
    <property type="entry name" value="beta-trefoil_Ricin-like"/>
    <property type="match status" value="1"/>
</dbReference>
<dbReference type="Pfam" id="PF14587">
    <property type="entry name" value="Glyco_hydr_30_2"/>
    <property type="match status" value="1"/>
</dbReference>
<protein>
    <submittedName>
        <fullName evidence="3">Flavastacin</fullName>
        <ecNumber evidence="3">3.4.24.76</ecNumber>
    </submittedName>
</protein>
<keyword evidence="3" id="KW-0378">Hydrolase</keyword>
<dbReference type="Pfam" id="PF14200">
    <property type="entry name" value="RicinB_lectin_2"/>
    <property type="match status" value="2"/>
</dbReference>
<dbReference type="InterPro" id="IPR017853">
    <property type="entry name" value="GH"/>
</dbReference>
<dbReference type="KEGG" id="pbp:STSP1_00774"/>
<dbReference type="STRING" id="1941349.STSP1_00774"/>
<evidence type="ECO:0000313" key="4">
    <source>
        <dbReference type="Proteomes" id="UP000193334"/>
    </source>
</evidence>
<reference evidence="4" key="1">
    <citation type="submission" date="2017-04" db="EMBL/GenBank/DDBJ databases">
        <title>Comparative genomics and description of representatives of a novel lineage of planctomycetes thriving in anoxic sediments.</title>
        <authorList>
            <person name="Spring S."/>
            <person name="Bunk B."/>
            <person name="Sproer C."/>
        </authorList>
    </citation>
    <scope>NUCLEOTIDE SEQUENCE [LARGE SCALE GENOMIC DNA]</scope>
    <source>
        <strain evidence="4">ST-PulAB-D4</strain>
    </source>
</reference>
<dbReference type="SUPFAM" id="SSF51445">
    <property type="entry name" value="(Trans)glycosidases"/>
    <property type="match status" value="1"/>
</dbReference>
<feature type="domain" description="Ricin B lectin" evidence="2">
    <location>
        <begin position="490"/>
        <end position="629"/>
    </location>
</feature>
<dbReference type="PROSITE" id="PS50231">
    <property type="entry name" value="RICIN_B_LECTIN"/>
    <property type="match status" value="1"/>
</dbReference>
<feature type="chain" id="PRO_5012484351" evidence="1">
    <location>
        <begin position="25"/>
        <end position="700"/>
    </location>
</feature>
<dbReference type="SUPFAM" id="SSF50370">
    <property type="entry name" value="Ricin B-like lectins"/>
    <property type="match status" value="1"/>
</dbReference>
<evidence type="ECO:0000259" key="2">
    <source>
        <dbReference type="SMART" id="SM00458"/>
    </source>
</evidence>
<dbReference type="AlphaFoldDB" id="A0A1W6LKX3"/>
<dbReference type="SMART" id="SM00458">
    <property type="entry name" value="RICIN"/>
    <property type="match status" value="1"/>
</dbReference>
<evidence type="ECO:0000256" key="1">
    <source>
        <dbReference type="SAM" id="SignalP"/>
    </source>
</evidence>
<dbReference type="Gene3D" id="2.80.10.50">
    <property type="match status" value="2"/>
</dbReference>
<gene>
    <name evidence="3" type="ORF">STSP1_00774</name>
</gene>
<accession>A0A1W6LKX3</accession>
<dbReference type="InterPro" id="IPR039743">
    <property type="entry name" value="6GAL/EXGAL"/>
</dbReference>
<keyword evidence="4" id="KW-1185">Reference proteome</keyword>
<sequence length="700" mass="78531" precursor="true">MKKSGISILTSALLLFIPCMGWSAQNVVIDKSTCWGEWEGWGCSLCWWAAEFGHRHDLADILFTYDYTDLNGKSLPGLGMNIVRYNAGACSWNSINGTEMQESPNIHDTRQMEGFWIDWLSSDPYSASWDWSVDDRQRQMLQKAKARGANRFELFSNSPMWWMCKNNNPSGSESGSEDNLAQDRFDDHAVYMATVAKYYQEHFGVSFTTVDPFNEPIADWWDADNNQEGCHFDRSSQAQIISLLRNELDSRGLSELKISASDESHFSMALSTLDAFKAETKSKIGQTNVHGYQRTNGPREELYYRNAGKRLWNSEYGGNDLTGIEMAKNICLDFRYLHPNAWCYWQPLDWANWGLIDANLPNSWVGQAENKFFALAQFTRKIQQGDLILNSGREDMVVSCSPEKERLVIVVVNDSETENYTFDLSAFQAAEGPVKNWRTLADSSEQYQRKSDIAISGKSFTAEIAENSIHTFVVKNFVQPAETIGNKPKPGFWYRITPQHSGKCIEVNGSSSADGANVEQNSFSGGENQQWKLEDAEEGFFRITPRHAQDKCLSVKNQSAGNGASLQQLSYTGHTSQKWRLVPSEDGKFSLTAQNSEKAMDVSSVSSDDGANIIQWPGSGNDNQRFEFAEIEPVCSISPAQGDINEDCKVNLADLEIAAENWLYDCLGSGMEEMLGAECSVNLAHLAIIADNWQITGLQD</sequence>
<proteinExistence type="predicted"/>
<evidence type="ECO:0000313" key="3">
    <source>
        <dbReference type="EMBL" id="ARN56393.1"/>
    </source>
</evidence>
<dbReference type="EMBL" id="CP021023">
    <property type="protein sequence ID" value="ARN56393.1"/>
    <property type="molecule type" value="Genomic_DNA"/>
</dbReference>
<dbReference type="Gene3D" id="2.60.40.1180">
    <property type="entry name" value="Golgi alpha-mannosidase II"/>
    <property type="match status" value="1"/>
</dbReference>
<feature type="signal peptide" evidence="1">
    <location>
        <begin position="1"/>
        <end position="24"/>
    </location>
</feature>
<dbReference type="Gene3D" id="3.20.20.80">
    <property type="entry name" value="Glycosidases"/>
    <property type="match status" value="1"/>
</dbReference>